<sequence>MESIYEKCPQYEDESYVLRQVRKEDKKDLLKVYSDKKALPFFNSDNCGGDDFYYTTEERMEQAINYWLYEYDREGFVRWAIVSKETDEVIGTIELFHRDAEDYFTDCGLLRLDLRSDYETSDAIRQILNLIIEPTYDMFHCDKIATKAIESATERIQALKSLGFVASSEKLIGHDGTEYGAYYVLKK</sequence>
<feature type="domain" description="N-acetyltransferase" evidence="1">
    <location>
        <begin position="17"/>
        <end position="164"/>
    </location>
</feature>
<protein>
    <submittedName>
        <fullName evidence="2">GNAT family N-acetyltransferase</fullName>
    </submittedName>
</protein>
<reference evidence="2 3" key="1">
    <citation type="submission" date="2019-08" db="EMBL/GenBank/DDBJ databases">
        <title>In-depth cultivation of the pig gut microbiome towards novel bacterial diversity and tailored functional studies.</title>
        <authorList>
            <person name="Wylensek D."/>
            <person name="Hitch T.C.A."/>
            <person name="Clavel T."/>
        </authorList>
    </citation>
    <scope>NUCLEOTIDE SEQUENCE [LARGE SCALE GENOMIC DNA]</scope>
    <source>
        <strain evidence="2 3">MUC/MUC-530-WT-4D</strain>
    </source>
</reference>
<evidence type="ECO:0000313" key="2">
    <source>
        <dbReference type="EMBL" id="MST74136.1"/>
    </source>
</evidence>
<dbReference type="InterPro" id="IPR000182">
    <property type="entry name" value="GNAT_dom"/>
</dbReference>
<proteinExistence type="predicted"/>
<dbReference type="GO" id="GO:0016747">
    <property type="term" value="F:acyltransferase activity, transferring groups other than amino-acyl groups"/>
    <property type="evidence" value="ECO:0007669"/>
    <property type="project" value="InterPro"/>
</dbReference>
<dbReference type="EMBL" id="VUNI01000004">
    <property type="protein sequence ID" value="MST74136.1"/>
    <property type="molecule type" value="Genomic_DNA"/>
</dbReference>
<dbReference type="SUPFAM" id="SSF55729">
    <property type="entry name" value="Acyl-CoA N-acyltransferases (Nat)"/>
    <property type="match status" value="1"/>
</dbReference>
<organism evidence="2 3">
    <name type="scientific">Roseburia porci</name>
    <dbReference type="NCBI Taxonomy" id="2605790"/>
    <lineage>
        <taxon>Bacteria</taxon>
        <taxon>Bacillati</taxon>
        <taxon>Bacillota</taxon>
        <taxon>Clostridia</taxon>
        <taxon>Lachnospirales</taxon>
        <taxon>Lachnospiraceae</taxon>
        <taxon>Roseburia</taxon>
    </lineage>
</organism>
<keyword evidence="2" id="KW-0808">Transferase</keyword>
<name>A0A6L5YQI3_9FIRM</name>
<dbReference type="RefSeq" id="WP_154428972.1">
    <property type="nucleotide sequence ID" value="NZ_VUNI01000004.1"/>
</dbReference>
<comment type="caution">
    <text evidence="2">The sequence shown here is derived from an EMBL/GenBank/DDBJ whole genome shotgun (WGS) entry which is preliminary data.</text>
</comment>
<evidence type="ECO:0000313" key="3">
    <source>
        <dbReference type="Proteomes" id="UP000474024"/>
    </source>
</evidence>
<evidence type="ECO:0000259" key="1">
    <source>
        <dbReference type="Pfam" id="PF13302"/>
    </source>
</evidence>
<gene>
    <name evidence="2" type="ORF">FYJ75_03670</name>
</gene>
<dbReference type="Proteomes" id="UP000474024">
    <property type="component" value="Unassembled WGS sequence"/>
</dbReference>
<dbReference type="AlphaFoldDB" id="A0A6L5YQI3"/>
<dbReference type="InterPro" id="IPR016181">
    <property type="entry name" value="Acyl_CoA_acyltransferase"/>
</dbReference>
<keyword evidence="3" id="KW-1185">Reference proteome</keyword>
<dbReference type="Pfam" id="PF13302">
    <property type="entry name" value="Acetyltransf_3"/>
    <property type="match status" value="1"/>
</dbReference>
<dbReference type="Gene3D" id="3.40.630.30">
    <property type="match status" value="1"/>
</dbReference>
<accession>A0A6L5YQI3</accession>